<reference evidence="4 5" key="1">
    <citation type="journal article" date="2017" name="Int. J. Syst. Evol. Microbiol.">
        <title>Desulfovibrio senegalensis sp. nov., a mesophilic sulfate reducer isolated from marine sediment.</title>
        <authorList>
            <person name="Thioye A."/>
            <person name="Gam Z.B.A."/>
            <person name="Mbengue M."/>
            <person name="Cayol J.L."/>
            <person name="Joseph-Bartoli M."/>
            <person name="Toure-Kane C."/>
            <person name="Labat M."/>
        </authorList>
    </citation>
    <scope>NUCLEOTIDE SEQUENCE [LARGE SCALE GENOMIC DNA]</scope>
    <source>
        <strain evidence="4 5">DSM 101509</strain>
    </source>
</reference>
<organism evidence="4 5">
    <name type="scientific">Pseudodesulfovibrio senegalensis</name>
    <dbReference type="NCBI Taxonomy" id="1721087"/>
    <lineage>
        <taxon>Bacteria</taxon>
        <taxon>Pseudomonadati</taxon>
        <taxon>Thermodesulfobacteriota</taxon>
        <taxon>Desulfovibrionia</taxon>
        <taxon>Desulfovibrionales</taxon>
        <taxon>Desulfovibrionaceae</taxon>
    </lineage>
</organism>
<dbReference type="GO" id="GO:0016765">
    <property type="term" value="F:transferase activity, transferring alkyl or aryl (other than methyl) groups"/>
    <property type="evidence" value="ECO:0007669"/>
    <property type="project" value="InterPro"/>
</dbReference>
<dbReference type="Proteomes" id="UP000438699">
    <property type="component" value="Unassembled WGS sequence"/>
</dbReference>
<keyword evidence="2" id="KW-0808">Transferase</keyword>
<dbReference type="GO" id="GO:0046417">
    <property type="term" value="P:chorismate metabolic process"/>
    <property type="evidence" value="ECO:0007669"/>
    <property type="project" value="InterPro"/>
</dbReference>
<dbReference type="OrthoDB" id="5469219at2"/>
<comment type="caution">
    <text evidence="4">The sequence shown here is derived from an EMBL/GenBank/DDBJ whole genome shotgun (WGS) entry which is preliminary data.</text>
</comment>
<evidence type="ECO:0000259" key="3">
    <source>
        <dbReference type="SMART" id="SM00830"/>
    </source>
</evidence>
<evidence type="ECO:0000313" key="5">
    <source>
        <dbReference type="Proteomes" id="UP000438699"/>
    </source>
</evidence>
<dbReference type="GO" id="GO:0004106">
    <property type="term" value="F:chorismate mutase activity"/>
    <property type="evidence" value="ECO:0007669"/>
    <property type="project" value="UniProtKB-EC"/>
</dbReference>
<dbReference type="SUPFAM" id="SSF48600">
    <property type="entry name" value="Chorismate mutase II"/>
    <property type="match status" value="1"/>
</dbReference>
<gene>
    <name evidence="4" type="ORF">F8A88_00235</name>
</gene>
<dbReference type="Gene3D" id="3.65.10.10">
    <property type="entry name" value="Enolpyruvate transferase domain"/>
    <property type="match status" value="2"/>
</dbReference>
<dbReference type="InterPro" id="IPR036263">
    <property type="entry name" value="Chorismate_II_sf"/>
</dbReference>
<dbReference type="AlphaFoldDB" id="A0A6N6N477"/>
<dbReference type="SMART" id="SM00830">
    <property type="entry name" value="CM_2"/>
    <property type="match status" value="1"/>
</dbReference>
<dbReference type="InterPro" id="IPR002701">
    <property type="entry name" value="CM_II_prokaryot"/>
</dbReference>
<dbReference type="Pfam" id="PF01817">
    <property type="entry name" value="CM_2"/>
    <property type="match status" value="1"/>
</dbReference>
<evidence type="ECO:0000313" key="4">
    <source>
        <dbReference type="EMBL" id="KAB1442743.1"/>
    </source>
</evidence>
<dbReference type="SUPFAM" id="SSF55205">
    <property type="entry name" value="EPT/RTPC-like"/>
    <property type="match status" value="1"/>
</dbReference>
<dbReference type="InterPro" id="IPR013792">
    <property type="entry name" value="RNA3'P_cycl/enolpyr_Trfase_a/b"/>
</dbReference>
<proteinExistence type="predicted"/>
<dbReference type="EMBL" id="WAIE01000001">
    <property type="protein sequence ID" value="KAB1442743.1"/>
    <property type="molecule type" value="Genomic_DNA"/>
</dbReference>
<dbReference type="InterPro" id="IPR036979">
    <property type="entry name" value="CM_dom_sf"/>
</dbReference>
<evidence type="ECO:0000256" key="1">
    <source>
        <dbReference type="ARBA" id="ARBA00012404"/>
    </source>
</evidence>
<dbReference type="Gene3D" id="1.20.59.10">
    <property type="entry name" value="Chorismate mutase"/>
    <property type="match status" value="1"/>
</dbReference>
<protein>
    <recommendedName>
        <fullName evidence="1">chorismate mutase</fullName>
        <ecNumber evidence="1">5.4.99.5</ecNumber>
    </recommendedName>
</protein>
<evidence type="ECO:0000256" key="2">
    <source>
        <dbReference type="ARBA" id="ARBA00022679"/>
    </source>
</evidence>
<dbReference type="InterPro" id="IPR036968">
    <property type="entry name" value="Enolpyruvate_Tfrase_sf"/>
</dbReference>
<dbReference type="EC" id="5.4.99.5" evidence="1"/>
<name>A0A6N6N477_9BACT</name>
<keyword evidence="5" id="KW-1185">Reference proteome</keyword>
<sequence length="536" mass="58102">MPKESPARPGKTAAVKEKRFLEISGIDRELLHLISRRAELLRREGSWRRSKNMSKVDPQLEKNLRASWEKAGEGLGLDPRLSRQVFGLVNQFALQAGKSSDTGNSYNLAPGREPANARIEGPRSRRLSRMWAIMAASAGQELSLKNVPDSGPVKDFAKALMQAGAPNQWDGSTFELPACEGLQFENAMIFAGDDPVNFYLLLAFALGHMGRSKFTGQPALQMLDLAPLNKMLPKIGARLAAMNPNNPGLPVRLESGGPMDEEIDLPAGVDAEFAGALALAAWSFPGGLTIKSIPAHARPAVADAVSVLNACGIEASLEKSTCTVSDGIPEVPQSPRLSLDVELASALLALPAFSNGSVTVNGDWPESDMGRIVLQDLEAMGIEFTTGLGCITATYVGPRQDAAVTMGVYPGLYPLALALGLKRGTASLEGTVPDVAVELLDRMEADYEITEDRTLILNGGELEWEGSWCSPDVRWTLACALIAYVRPHIGLENHGELTVIWPQFWNFYNTLPTGRMKPRPSKEEPNDVRRRIKVRS</sequence>
<dbReference type="RefSeq" id="WP_151148935.1">
    <property type="nucleotide sequence ID" value="NZ_WAIE01000001.1"/>
</dbReference>
<dbReference type="Pfam" id="PF00275">
    <property type="entry name" value="EPSP_synthase"/>
    <property type="match status" value="1"/>
</dbReference>
<accession>A0A6N6N477</accession>
<dbReference type="InterPro" id="IPR001986">
    <property type="entry name" value="Enolpyruvate_Tfrase_dom"/>
</dbReference>
<feature type="domain" description="Chorismate mutase" evidence="3">
    <location>
        <begin position="22"/>
        <end position="94"/>
    </location>
</feature>